<evidence type="ECO:0000313" key="1">
    <source>
        <dbReference type="EMBL" id="KAF4707121.1"/>
    </source>
</evidence>
<gene>
    <name evidence="1" type="ORF">FOZ62_012553</name>
</gene>
<dbReference type="EMBL" id="JABANM010029941">
    <property type="protein sequence ID" value="KAF4707121.1"/>
    <property type="molecule type" value="Genomic_DNA"/>
</dbReference>
<dbReference type="AlphaFoldDB" id="A0A7J6QGB1"/>
<protein>
    <submittedName>
        <fullName evidence="1">Uncharacterized protein</fullName>
    </submittedName>
</protein>
<evidence type="ECO:0000313" key="2">
    <source>
        <dbReference type="Proteomes" id="UP000574390"/>
    </source>
</evidence>
<proteinExistence type="predicted"/>
<comment type="caution">
    <text evidence="1">The sequence shown here is derived from an EMBL/GenBank/DDBJ whole genome shotgun (WGS) entry which is preliminary data.</text>
</comment>
<accession>A0A7J6QGB1</accession>
<sequence length="142" mass="15474">FSLTLRRVSTQGLASGGASVTMPDGMKDFIGRDYCGGPRWERFYAKLGHAVEAHNVYDFPTCIATLGRALREQFLPIESSEGAFECATGMAAASQVLGNCLEAYGLPVRALRQRQWTSILASYDFQMKGEVMHSGALSSLNE</sequence>
<feature type="non-terminal residue" evidence="1">
    <location>
        <position position="1"/>
    </location>
</feature>
<name>A0A7J6QGB1_PEROL</name>
<reference evidence="1 2" key="1">
    <citation type="submission" date="2020-04" db="EMBL/GenBank/DDBJ databases">
        <title>Perkinsus olseni comparative genomics.</title>
        <authorList>
            <person name="Bogema D.R."/>
        </authorList>
    </citation>
    <scope>NUCLEOTIDE SEQUENCE [LARGE SCALE GENOMIC DNA]</scope>
    <source>
        <strain evidence="1">ATCC PRA-205</strain>
    </source>
</reference>
<dbReference type="Proteomes" id="UP000574390">
    <property type="component" value="Unassembled WGS sequence"/>
</dbReference>
<organism evidence="1 2">
    <name type="scientific">Perkinsus olseni</name>
    <name type="common">Perkinsus atlanticus</name>
    <dbReference type="NCBI Taxonomy" id="32597"/>
    <lineage>
        <taxon>Eukaryota</taxon>
        <taxon>Sar</taxon>
        <taxon>Alveolata</taxon>
        <taxon>Perkinsozoa</taxon>
        <taxon>Perkinsea</taxon>
        <taxon>Perkinsida</taxon>
        <taxon>Perkinsidae</taxon>
        <taxon>Perkinsus</taxon>
    </lineage>
</organism>